<evidence type="ECO:0000259" key="6">
    <source>
        <dbReference type="PROSITE" id="PS51401"/>
    </source>
</evidence>
<evidence type="ECO:0000313" key="7">
    <source>
        <dbReference type="EMBL" id="KAG0665893.1"/>
    </source>
</evidence>
<feature type="domain" description="CHORD" evidence="6">
    <location>
        <begin position="7"/>
        <end position="69"/>
    </location>
</feature>
<protein>
    <recommendedName>
        <fullName evidence="9">Chord-domain-containing protein</fullName>
    </recommendedName>
</protein>
<dbReference type="Proteomes" id="UP000777482">
    <property type="component" value="Unassembled WGS sequence"/>
</dbReference>
<accession>A0A9P7B9R2</accession>
<keyword evidence="8" id="KW-1185">Reference proteome</keyword>
<proteinExistence type="predicted"/>
<dbReference type="Pfam" id="PF04968">
    <property type="entry name" value="CHORD"/>
    <property type="match status" value="2"/>
</dbReference>
<dbReference type="InterPro" id="IPR007052">
    <property type="entry name" value="CS_dom"/>
</dbReference>
<feature type="region of interest" description="Disordered" evidence="4">
    <location>
        <begin position="67"/>
        <end position="141"/>
    </location>
</feature>
<dbReference type="EMBL" id="PUHQ01000007">
    <property type="protein sequence ID" value="KAG0665893.1"/>
    <property type="molecule type" value="Genomic_DNA"/>
</dbReference>
<feature type="domain" description="CHORD" evidence="6">
    <location>
        <begin position="156"/>
        <end position="215"/>
    </location>
</feature>
<gene>
    <name evidence="7" type="ORF">C6P46_005987</name>
</gene>
<evidence type="ECO:0000256" key="3">
    <source>
        <dbReference type="ARBA" id="ARBA00022833"/>
    </source>
</evidence>
<evidence type="ECO:0000259" key="5">
    <source>
        <dbReference type="PROSITE" id="PS51203"/>
    </source>
</evidence>
<dbReference type="GO" id="GO:0046872">
    <property type="term" value="F:metal ion binding"/>
    <property type="evidence" value="ECO:0007669"/>
    <property type="project" value="UniProtKB-KW"/>
</dbReference>
<feature type="compositionally biased region" description="Low complexity" evidence="4">
    <location>
        <begin position="112"/>
        <end position="125"/>
    </location>
</feature>
<dbReference type="SUPFAM" id="SSF49764">
    <property type="entry name" value="HSP20-like chaperones"/>
    <property type="match status" value="1"/>
</dbReference>
<dbReference type="PANTHER" id="PTHR46983:SF3">
    <property type="entry name" value="CHPADIPLOID STATE MAINTENANCE PROTEIN CHPA"/>
    <property type="match status" value="1"/>
</dbReference>
<dbReference type="OrthoDB" id="1898560at2759"/>
<dbReference type="PANTHER" id="PTHR46983">
    <property type="entry name" value="CYSTEINE AND HISTIDINE-RICH DOMAIN-CONTAINING PROTEIN 1"/>
    <property type="match status" value="1"/>
</dbReference>
<keyword evidence="1" id="KW-0479">Metal-binding</keyword>
<evidence type="ECO:0000313" key="8">
    <source>
        <dbReference type="Proteomes" id="UP000777482"/>
    </source>
</evidence>
<keyword evidence="3" id="KW-0862">Zinc</keyword>
<dbReference type="PROSITE" id="PS51401">
    <property type="entry name" value="CHORD"/>
    <property type="match status" value="2"/>
</dbReference>
<evidence type="ECO:0000256" key="1">
    <source>
        <dbReference type="ARBA" id="ARBA00022723"/>
    </source>
</evidence>
<organism evidence="7 8">
    <name type="scientific">Rhodotorula mucilaginosa</name>
    <name type="common">Yeast</name>
    <name type="synonym">Rhodotorula rubra</name>
    <dbReference type="NCBI Taxonomy" id="5537"/>
    <lineage>
        <taxon>Eukaryota</taxon>
        <taxon>Fungi</taxon>
        <taxon>Dikarya</taxon>
        <taxon>Basidiomycota</taxon>
        <taxon>Pucciniomycotina</taxon>
        <taxon>Microbotryomycetes</taxon>
        <taxon>Sporidiobolales</taxon>
        <taxon>Sporidiobolaceae</taxon>
        <taxon>Rhodotorula</taxon>
    </lineage>
</organism>
<dbReference type="InterPro" id="IPR039790">
    <property type="entry name" value="CHRD1"/>
</dbReference>
<dbReference type="InterPro" id="IPR007051">
    <property type="entry name" value="CHORD_dom"/>
</dbReference>
<evidence type="ECO:0000256" key="2">
    <source>
        <dbReference type="ARBA" id="ARBA00022737"/>
    </source>
</evidence>
<dbReference type="AlphaFoldDB" id="A0A9P7B9R2"/>
<name>A0A9P7B9R2_RHOMI</name>
<feature type="domain" description="CS" evidence="5">
    <location>
        <begin position="232"/>
        <end position="321"/>
    </location>
</feature>
<dbReference type="InterPro" id="IPR008978">
    <property type="entry name" value="HSP20-like_chaperone"/>
</dbReference>
<evidence type="ECO:0008006" key="9">
    <source>
        <dbReference type="Google" id="ProtNLM"/>
    </source>
</evidence>
<evidence type="ECO:0000256" key="4">
    <source>
        <dbReference type="SAM" id="MobiDB-lite"/>
    </source>
</evidence>
<keyword evidence="2" id="KW-0677">Repeat</keyword>
<dbReference type="Pfam" id="PF04969">
    <property type="entry name" value="CS"/>
    <property type="match status" value="1"/>
</dbReference>
<sequence>MATLATCTRRGCGQQFDPANNGDAACSFHPGGPVFHEGLKSYSCCSDVNKPVTDFDDFMKIPPCATGSHSVEAPEGAPKATPRVPESAPTSTSADGKEVYGTKSIVNDSAFKSPSGSLPLGGPKPVAAQEPPKPQSTEYVEVQDDPDATVEKGTRCKRKACGQEYDGGERTDGECKYHPGVPIFHEGSKGYSCCKRRVLEFDEFLRIEGCRTGRHLFVGPKKSAEEEEKEELVECRVDHYQTPTQVIVSVFGKQANKETSAVKFEAEAMHVDLILPARKRFTKSFPLYGPIDPAASTYKILGTKCEITLAKADARSWPSITTLDPELAKKFQIQLAFSAGGGRGTVGAKEMILDQTNAAGGR</sequence>
<reference evidence="7 8" key="1">
    <citation type="submission" date="2020-11" db="EMBL/GenBank/DDBJ databases">
        <title>Kefir isolates.</title>
        <authorList>
            <person name="Marcisauskas S."/>
            <person name="Kim Y."/>
            <person name="Blasche S."/>
        </authorList>
    </citation>
    <scope>NUCLEOTIDE SEQUENCE [LARGE SCALE GENOMIC DNA]</scope>
    <source>
        <strain evidence="7 8">KR</strain>
    </source>
</reference>
<dbReference type="PROSITE" id="PS51203">
    <property type="entry name" value="CS"/>
    <property type="match status" value="1"/>
</dbReference>
<dbReference type="Gene3D" id="2.60.40.790">
    <property type="match status" value="1"/>
</dbReference>
<dbReference type="Gene3D" id="4.10.1130.20">
    <property type="match status" value="2"/>
</dbReference>
<dbReference type="CDD" id="cd06466">
    <property type="entry name" value="p23_CS_SGT1_like"/>
    <property type="match status" value="1"/>
</dbReference>
<comment type="caution">
    <text evidence="7">The sequence shown here is derived from an EMBL/GenBank/DDBJ whole genome shotgun (WGS) entry which is preliminary data.</text>
</comment>